<keyword evidence="1" id="KW-0812">Transmembrane</keyword>
<protein>
    <recommendedName>
        <fullName evidence="4">Transmembrane protein</fullName>
    </recommendedName>
</protein>
<evidence type="ECO:0000256" key="1">
    <source>
        <dbReference type="SAM" id="Phobius"/>
    </source>
</evidence>
<feature type="transmembrane region" description="Helical" evidence="1">
    <location>
        <begin position="117"/>
        <end position="138"/>
    </location>
</feature>
<evidence type="ECO:0000313" key="2">
    <source>
        <dbReference type="EMBL" id="KRG52401.1"/>
    </source>
</evidence>
<dbReference type="EMBL" id="LLXV01000015">
    <property type="protein sequence ID" value="KRG52401.1"/>
    <property type="molecule type" value="Genomic_DNA"/>
</dbReference>
<organism evidence="2 3">
    <name type="scientific">Stenotrophomonas beteli</name>
    <dbReference type="NCBI Taxonomy" id="3384461"/>
    <lineage>
        <taxon>Bacteria</taxon>
        <taxon>Pseudomonadati</taxon>
        <taxon>Pseudomonadota</taxon>
        <taxon>Gammaproteobacteria</taxon>
        <taxon>Lysobacterales</taxon>
        <taxon>Lysobacteraceae</taxon>
        <taxon>Stenotrophomonas</taxon>
        <taxon>Stenotrophomonas maltophilia group</taxon>
    </lineage>
</organism>
<dbReference type="Proteomes" id="UP000051757">
    <property type="component" value="Unassembled WGS sequence"/>
</dbReference>
<dbReference type="OrthoDB" id="6053837at2"/>
<dbReference type="AlphaFoldDB" id="A0A0R0BFU6"/>
<comment type="caution">
    <text evidence="2">The sequence shown here is derived from an EMBL/GenBank/DDBJ whole genome shotgun (WGS) entry which is preliminary data.</text>
</comment>
<evidence type="ECO:0000313" key="3">
    <source>
        <dbReference type="Proteomes" id="UP000051757"/>
    </source>
</evidence>
<gene>
    <name evidence="2" type="ORF">ARC23_06310</name>
</gene>
<name>A0A0R0BFU6_9GAMM</name>
<evidence type="ECO:0008006" key="4">
    <source>
        <dbReference type="Google" id="ProtNLM"/>
    </source>
</evidence>
<keyword evidence="1" id="KW-0472">Membrane</keyword>
<proteinExistence type="predicted"/>
<feature type="transmembrane region" description="Helical" evidence="1">
    <location>
        <begin position="86"/>
        <end position="105"/>
    </location>
</feature>
<reference evidence="2 3" key="1">
    <citation type="journal article" date="2016" name="Front. Microbiol.">
        <title>Genome Sequence of Type Strains of Genus Stenotrophomonas.</title>
        <authorList>
            <person name="Patil P.P."/>
            <person name="Midha S."/>
            <person name="Kumar S."/>
            <person name="Patil P.B."/>
        </authorList>
    </citation>
    <scope>NUCLEOTIDE SEQUENCE [LARGE SCALE GENOMIC DNA]</scope>
    <source>
        <strain evidence="2 3">LMG 978</strain>
    </source>
</reference>
<accession>A0A0R0BFU6</accession>
<keyword evidence="3" id="KW-1185">Reference proteome</keyword>
<feature type="transmembrane region" description="Helical" evidence="1">
    <location>
        <begin position="56"/>
        <end position="74"/>
    </location>
</feature>
<keyword evidence="1" id="KW-1133">Transmembrane helix</keyword>
<sequence length="147" mass="16881">MPNFFQKPTTVQVFWLSASVVWLLLAFALIHAGFKPDYWQLRHIESGTLPYPTDSVFTFALIILVEIVVLGLIVQPWRFHRLWPRMFVCALPWLGWTVLWSVTAMHQSPVRDVHLNWVLAVAALLLVALLVVVPASACPRLRRWLNG</sequence>